<comment type="caution">
    <text evidence="2">The sequence shown here is derived from an EMBL/GenBank/DDBJ whole genome shotgun (WGS) entry which is preliminary data.</text>
</comment>
<feature type="compositionally biased region" description="Basic residues" evidence="1">
    <location>
        <begin position="163"/>
        <end position="181"/>
    </location>
</feature>
<organism evidence="2 3">
    <name type="scientific">Musa balbisiana</name>
    <name type="common">Banana</name>
    <dbReference type="NCBI Taxonomy" id="52838"/>
    <lineage>
        <taxon>Eukaryota</taxon>
        <taxon>Viridiplantae</taxon>
        <taxon>Streptophyta</taxon>
        <taxon>Embryophyta</taxon>
        <taxon>Tracheophyta</taxon>
        <taxon>Spermatophyta</taxon>
        <taxon>Magnoliopsida</taxon>
        <taxon>Liliopsida</taxon>
        <taxon>Zingiberales</taxon>
        <taxon>Musaceae</taxon>
        <taxon>Musa</taxon>
    </lineage>
</organism>
<feature type="region of interest" description="Disordered" evidence="1">
    <location>
        <begin position="1"/>
        <end position="36"/>
    </location>
</feature>
<feature type="region of interest" description="Disordered" evidence="1">
    <location>
        <begin position="77"/>
        <end position="185"/>
    </location>
</feature>
<sequence length="429" mass="46304">MATAVPRFTTAAAPQGCETKSISRDRSMASKRYANSSSSTDLKAHKAYTIHCHCCFPLPLCPSAIRYQGSKAQGIMKPGGVKVSSSPGRDKLPPPPGLARLLYGKAVGSRSRGRSASTVARSSPMFASRSRSRGRSSSVAAAAAKEGGEPSSPKVTCIGQVRIRNKRSAKPNKPQPKKTRSKSSLMPCRCLHKSLLCGLFPVRKRPTGRGGGGRGSGGRRSLWPRWSRVRSGESGGYQQQKPDPVKPSPQPELITGVRVSKREEDGDDKDEDDEEAARHGEKAKVFEPLATATPPKNALLLMRCRSAPHNRSSSLATSQITVSPLLSPDSPAASPLEEVSGGKARDQELQLQQQQEQRTSGSGGALVHEEEEEEEEEQGDEAKGSESRRPLGFKSLFAIYKCTPTTLQNHEIDQLQDLMLCHYLGIVNS</sequence>
<feature type="region of interest" description="Disordered" evidence="1">
    <location>
        <begin position="310"/>
        <end position="388"/>
    </location>
</feature>
<gene>
    <name evidence="2" type="ORF">C4D60_Mb10t24180</name>
</gene>
<feature type="compositionally biased region" description="Low complexity" evidence="1">
    <location>
        <begin position="323"/>
        <end position="336"/>
    </location>
</feature>
<evidence type="ECO:0000256" key="1">
    <source>
        <dbReference type="SAM" id="MobiDB-lite"/>
    </source>
</evidence>
<dbReference type="PANTHER" id="PTHR33448">
    <property type="entry name" value="CHLOROPLAST PROTEIN HCF243-RELATED"/>
    <property type="match status" value="1"/>
</dbReference>
<feature type="compositionally biased region" description="Acidic residues" evidence="1">
    <location>
        <begin position="265"/>
        <end position="275"/>
    </location>
</feature>
<name>A0A4S8IZH3_MUSBA</name>
<feature type="compositionally biased region" description="Acidic residues" evidence="1">
    <location>
        <begin position="369"/>
        <end position="379"/>
    </location>
</feature>
<dbReference type="AlphaFoldDB" id="A0A4S8IZH3"/>
<feature type="region of interest" description="Disordered" evidence="1">
    <location>
        <begin position="201"/>
        <end position="291"/>
    </location>
</feature>
<protein>
    <submittedName>
        <fullName evidence="2">Uncharacterized protein</fullName>
    </submittedName>
</protein>
<reference evidence="2 3" key="1">
    <citation type="journal article" date="2019" name="Nat. Plants">
        <title>Genome sequencing of Musa balbisiana reveals subgenome evolution and function divergence in polyploid bananas.</title>
        <authorList>
            <person name="Yao X."/>
        </authorList>
    </citation>
    <scope>NUCLEOTIDE SEQUENCE [LARGE SCALE GENOMIC DNA]</scope>
    <source>
        <strain evidence="3">cv. DH-PKW</strain>
        <tissue evidence="2">Leaves</tissue>
    </source>
</reference>
<evidence type="ECO:0000313" key="3">
    <source>
        <dbReference type="Proteomes" id="UP000317650"/>
    </source>
</evidence>
<dbReference type="Proteomes" id="UP000317650">
    <property type="component" value="Chromosome 10"/>
</dbReference>
<feature type="compositionally biased region" description="Low complexity" evidence="1">
    <location>
        <begin position="106"/>
        <end position="144"/>
    </location>
</feature>
<feature type="compositionally biased region" description="Polar residues" evidence="1">
    <location>
        <begin position="310"/>
        <end position="322"/>
    </location>
</feature>
<keyword evidence="3" id="KW-1185">Reference proteome</keyword>
<feature type="compositionally biased region" description="Basic and acidic residues" evidence="1">
    <location>
        <begin position="276"/>
        <end position="285"/>
    </location>
</feature>
<evidence type="ECO:0000313" key="2">
    <source>
        <dbReference type="EMBL" id="THU54351.1"/>
    </source>
</evidence>
<dbReference type="STRING" id="52838.A0A4S8IZH3"/>
<dbReference type="PANTHER" id="PTHR33448:SF10">
    <property type="entry name" value="PROTAMINE P1 FAMILY PROTEIN"/>
    <property type="match status" value="1"/>
</dbReference>
<proteinExistence type="predicted"/>
<accession>A0A4S8IZH3</accession>
<feature type="compositionally biased region" description="Gly residues" evidence="1">
    <location>
        <begin position="208"/>
        <end position="218"/>
    </location>
</feature>
<dbReference type="EMBL" id="PYDT01000008">
    <property type="protein sequence ID" value="THU54351.1"/>
    <property type="molecule type" value="Genomic_DNA"/>
</dbReference>